<dbReference type="InParanoid" id="B4JRI5"/>
<keyword evidence="4 5" id="KW-0732">Signal</keyword>
<dbReference type="InterPro" id="IPR014044">
    <property type="entry name" value="CAP_dom"/>
</dbReference>
<dbReference type="Pfam" id="PF00188">
    <property type="entry name" value="CAP"/>
    <property type="match status" value="1"/>
</dbReference>
<dbReference type="SUPFAM" id="SSF55797">
    <property type="entry name" value="PR-1-like"/>
    <property type="match status" value="1"/>
</dbReference>
<accession>B4JRI5</accession>
<feature type="signal peptide" evidence="5">
    <location>
        <begin position="1"/>
        <end position="21"/>
    </location>
</feature>
<evidence type="ECO:0000256" key="2">
    <source>
        <dbReference type="ARBA" id="ARBA00009923"/>
    </source>
</evidence>
<dbReference type="eggNOG" id="KOG3017">
    <property type="taxonomic scope" value="Eukaryota"/>
</dbReference>
<dbReference type="OrthoDB" id="7882501at2759"/>
<dbReference type="HOGENOM" id="CLU_035730_7_0_1"/>
<dbReference type="PIRSF" id="PIRSF038921">
    <property type="entry name" value="P14a"/>
    <property type="match status" value="1"/>
</dbReference>
<organism evidence="8">
    <name type="scientific">Drosophila grimshawi</name>
    <name type="common">Hawaiian fruit fly</name>
    <name type="synonym">Idiomyia grimshawi</name>
    <dbReference type="NCBI Taxonomy" id="7222"/>
    <lineage>
        <taxon>Eukaryota</taxon>
        <taxon>Metazoa</taxon>
        <taxon>Ecdysozoa</taxon>
        <taxon>Arthropoda</taxon>
        <taxon>Hexapoda</taxon>
        <taxon>Insecta</taxon>
        <taxon>Pterygota</taxon>
        <taxon>Neoptera</taxon>
        <taxon>Endopterygota</taxon>
        <taxon>Diptera</taxon>
        <taxon>Brachycera</taxon>
        <taxon>Muscomorpha</taxon>
        <taxon>Ephydroidea</taxon>
        <taxon>Drosophilidae</taxon>
        <taxon>Drosophila</taxon>
        <taxon>Hawaiian Drosophila</taxon>
    </lineage>
</organism>
<reference evidence="7 8" key="1">
    <citation type="journal article" date="2007" name="Nature">
        <title>Evolution of genes and genomes on the Drosophila phylogeny.</title>
        <authorList>
            <consortium name="Drosophila 12 Genomes Consortium"/>
            <person name="Clark A.G."/>
            <person name="Eisen M.B."/>
            <person name="Smith D.R."/>
            <person name="Bergman C.M."/>
            <person name="Oliver B."/>
            <person name="Markow T.A."/>
            <person name="Kaufman T.C."/>
            <person name="Kellis M."/>
            <person name="Gelbart W."/>
            <person name="Iyer V.N."/>
            <person name="Pollard D.A."/>
            <person name="Sackton T.B."/>
            <person name="Larracuente A.M."/>
            <person name="Singh N.D."/>
            <person name="Abad J.P."/>
            <person name="Abt D.N."/>
            <person name="Adryan B."/>
            <person name="Aguade M."/>
            <person name="Akashi H."/>
            <person name="Anderson W.W."/>
            <person name="Aquadro C.F."/>
            <person name="Ardell D.H."/>
            <person name="Arguello R."/>
            <person name="Artieri C.G."/>
            <person name="Barbash D.A."/>
            <person name="Barker D."/>
            <person name="Barsanti P."/>
            <person name="Batterham P."/>
            <person name="Batzoglou S."/>
            <person name="Begun D."/>
            <person name="Bhutkar A."/>
            <person name="Blanco E."/>
            <person name="Bosak S.A."/>
            <person name="Bradley R.K."/>
            <person name="Brand A.D."/>
            <person name="Brent M.R."/>
            <person name="Brooks A.N."/>
            <person name="Brown R.H."/>
            <person name="Butlin R.K."/>
            <person name="Caggese C."/>
            <person name="Calvi B.R."/>
            <person name="Bernardo de Carvalho A."/>
            <person name="Caspi A."/>
            <person name="Castrezana S."/>
            <person name="Celniker S.E."/>
            <person name="Chang J.L."/>
            <person name="Chapple C."/>
            <person name="Chatterji S."/>
            <person name="Chinwalla A."/>
            <person name="Civetta A."/>
            <person name="Clifton S.W."/>
            <person name="Comeron J.M."/>
            <person name="Costello J.C."/>
            <person name="Coyne J.A."/>
            <person name="Daub J."/>
            <person name="David R.G."/>
            <person name="Delcher A.L."/>
            <person name="Delehaunty K."/>
            <person name="Do C.B."/>
            <person name="Ebling H."/>
            <person name="Edwards K."/>
            <person name="Eickbush T."/>
            <person name="Evans J.D."/>
            <person name="Filipski A."/>
            <person name="Findeiss S."/>
            <person name="Freyhult E."/>
            <person name="Fulton L."/>
            <person name="Fulton R."/>
            <person name="Garcia A.C."/>
            <person name="Gardiner A."/>
            <person name="Garfield D.A."/>
            <person name="Garvin B.E."/>
            <person name="Gibson G."/>
            <person name="Gilbert D."/>
            <person name="Gnerre S."/>
            <person name="Godfrey J."/>
            <person name="Good R."/>
            <person name="Gotea V."/>
            <person name="Gravely B."/>
            <person name="Greenberg A.J."/>
            <person name="Griffiths-Jones S."/>
            <person name="Gross S."/>
            <person name="Guigo R."/>
            <person name="Gustafson E.A."/>
            <person name="Haerty W."/>
            <person name="Hahn M.W."/>
            <person name="Halligan D.L."/>
            <person name="Halpern A.L."/>
            <person name="Halter G.M."/>
            <person name="Han M.V."/>
            <person name="Heger A."/>
            <person name="Hillier L."/>
            <person name="Hinrichs A.S."/>
            <person name="Holmes I."/>
            <person name="Hoskins R.A."/>
            <person name="Hubisz M.J."/>
            <person name="Hultmark D."/>
            <person name="Huntley M.A."/>
            <person name="Jaffe D.B."/>
            <person name="Jagadeeshan S."/>
            <person name="Jeck W.R."/>
            <person name="Johnson J."/>
            <person name="Jones C.D."/>
            <person name="Jordan W.C."/>
            <person name="Karpen G.H."/>
            <person name="Kataoka E."/>
            <person name="Keightley P.D."/>
            <person name="Kheradpour P."/>
            <person name="Kirkness E.F."/>
            <person name="Koerich L.B."/>
            <person name="Kristiansen K."/>
            <person name="Kudrna D."/>
            <person name="Kulathinal R.J."/>
            <person name="Kumar S."/>
            <person name="Kwok R."/>
            <person name="Lander E."/>
            <person name="Langley C.H."/>
            <person name="Lapoint R."/>
            <person name="Lazzaro B.P."/>
            <person name="Lee S.J."/>
            <person name="Levesque L."/>
            <person name="Li R."/>
            <person name="Lin C.F."/>
            <person name="Lin M.F."/>
            <person name="Lindblad-Toh K."/>
            <person name="Llopart A."/>
            <person name="Long M."/>
            <person name="Low L."/>
            <person name="Lozovsky E."/>
            <person name="Lu J."/>
            <person name="Luo M."/>
            <person name="Machado C.A."/>
            <person name="Makalowski W."/>
            <person name="Marzo M."/>
            <person name="Matsuda M."/>
            <person name="Matzkin L."/>
            <person name="McAllister B."/>
            <person name="McBride C.S."/>
            <person name="McKernan B."/>
            <person name="McKernan K."/>
            <person name="Mendez-Lago M."/>
            <person name="Minx P."/>
            <person name="Mollenhauer M.U."/>
            <person name="Montooth K."/>
            <person name="Mount S.M."/>
            <person name="Mu X."/>
            <person name="Myers E."/>
            <person name="Negre B."/>
            <person name="Newfeld S."/>
            <person name="Nielsen R."/>
            <person name="Noor M.A."/>
            <person name="O'Grady P."/>
            <person name="Pachter L."/>
            <person name="Papaceit M."/>
            <person name="Parisi M.J."/>
            <person name="Parisi M."/>
            <person name="Parts L."/>
            <person name="Pedersen J.S."/>
            <person name="Pesole G."/>
            <person name="Phillippy A.M."/>
            <person name="Ponting C.P."/>
            <person name="Pop M."/>
            <person name="Porcelli D."/>
            <person name="Powell J.R."/>
            <person name="Prohaska S."/>
            <person name="Pruitt K."/>
            <person name="Puig M."/>
            <person name="Quesneville H."/>
            <person name="Ram K.R."/>
            <person name="Rand D."/>
            <person name="Rasmussen M.D."/>
            <person name="Reed L.K."/>
            <person name="Reenan R."/>
            <person name="Reily A."/>
            <person name="Remington K.A."/>
            <person name="Rieger T.T."/>
            <person name="Ritchie M.G."/>
            <person name="Robin C."/>
            <person name="Rogers Y.H."/>
            <person name="Rohde C."/>
            <person name="Rozas J."/>
            <person name="Rubenfield M.J."/>
            <person name="Ruiz A."/>
            <person name="Russo S."/>
            <person name="Salzberg S.L."/>
            <person name="Sanchez-Gracia A."/>
            <person name="Saranga D.J."/>
            <person name="Sato H."/>
            <person name="Schaeffer S.W."/>
            <person name="Schatz M.C."/>
            <person name="Schlenke T."/>
            <person name="Schwartz R."/>
            <person name="Segarra C."/>
            <person name="Singh R.S."/>
            <person name="Sirot L."/>
            <person name="Sirota M."/>
            <person name="Sisneros N.B."/>
            <person name="Smith C.D."/>
            <person name="Smith T.F."/>
            <person name="Spieth J."/>
            <person name="Stage D.E."/>
            <person name="Stark A."/>
            <person name="Stephan W."/>
            <person name="Strausberg R.L."/>
            <person name="Strempel S."/>
            <person name="Sturgill D."/>
            <person name="Sutton G."/>
            <person name="Sutton G.G."/>
            <person name="Tao W."/>
            <person name="Teichmann S."/>
            <person name="Tobari Y.N."/>
            <person name="Tomimura Y."/>
            <person name="Tsolas J.M."/>
            <person name="Valente V.L."/>
            <person name="Venter E."/>
            <person name="Venter J.C."/>
            <person name="Vicario S."/>
            <person name="Vieira F.G."/>
            <person name="Vilella A.J."/>
            <person name="Villasante A."/>
            <person name="Walenz B."/>
            <person name="Wang J."/>
            <person name="Wasserman M."/>
            <person name="Watts T."/>
            <person name="Wilson D."/>
            <person name="Wilson R.K."/>
            <person name="Wing R.A."/>
            <person name="Wolfner M.F."/>
            <person name="Wong A."/>
            <person name="Wong G.K."/>
            <person name="Wu C.I."/>
            <person name="Wu G."/>
            <person name="Yamamoto D."/>
            <person name="Yang H.P."/>
            <person name="Yang S.P."/>
            <person name="Yorke J.A."/>
            <person name="Yoshida K."/>
            <person name="Zdobnov E."/>
            <person name="Zhang P."/>
            <person name="Zhang Y."/>
            <person name="Zimin A.V."/>
            <person name="Baldwin J."/>
            <person name="Abdouelleil A."/>
            <person name="Abdulkadir J."/>
            <person name="Abebe A."/>
            <person name="Abera B."/>
            <person name="Abreu J."/>
            <person name="Acer S.C."/>
            <person name="Aftuck L."/>
            <person name="Alexander A."/>
            <person name="An P."/>
            <person name="Anderson E."/>
            <person name="Anderson S."/>
            <person name="Arachi H."/>
            <person name="Azer M."/>
            <person name="Bachantsang P."/>
            <person name="Barry A."/>
            <person name="Bayul T."/>
            <person name="Berlin A."/>
            <person name="Bessette D."/>
            <person name="Bloom T."/>
            <person name="Blye J."/>
            <person name="Boguslavskiy L."/>
            <person name="Bonnet C."/>
            <person name="Boukhgalter B."/>
            <person name="Bourzgui I."/>
            <person name="Brown A."/>
            <person name="Cahill P."/>
            <person name="Channer S."/>
            <person name="Cheshatsang Y."/>
            <person name="Chuda L."/>
            <person name="Citroen M."/>
            <person name="Collymore A."/>
            <person name="Cooke P."/>
            <person name="Costello M."/>
            <person name="D'Aco K."/>
            <person name="Daza R."/>
            <person name="De Haan G."/>
            <person name="DeGray S."/>
            <person name="DeMaso C."/>
            <person name="Dhargay N."/>
            <person name="Dooley K."/>
            <person name="Dooley E."/>
            <person name="Doricent M."/>
            <person name="Dorje P."/>
            <person name="Dorjee K."/>
            <person name="Dupes A."/>
            <person name="Elong R."/>
            <person name="Falk J."/>
            <person name="Farina A."/>
            <person name="Faro S."/>
            <person name="Ferguson D."/>
            <person name="Fisher S."/>
            <person name="Foley C.D."/>
            <person name="Franke A."/>
            <person name="Friedrich D."/>
            <person name="Gadbois L."/>
            <person name="Gearin G."/>
            <person name="Gearin C.R."/>
            <person name="Giannoukos G."/>
            <person name="Goode T."/>
            <person name="Graham J."/>
            <person name="Grandbois E."/>
            <person name="Grewal S."/>
            <person name="Gyaltsen K."/>
            <person name="Hafez N."/>
            <person name="Hagos B."/>
            <person name="Hall J."/>
            <person name="Henson C."/>
            <person name="Hollinger A."/>
            <person name="Honan T."/>
            <person name="Huard M.D."/>
            <person name="Hughes L."/>
            <person name="Hurhula B."/>
            <person name="Husby M.E."/>
            <person name="Kamat A."/>
            <person name="Kanga B."/>
            <person name="Kashin S."/>
            <person name="Khazanovich D."/>
            <person name="Kisner P."/>
            <person name="Lance K."/>
            <person name="Lara M."/>
            <person name="Lee W."/>
            <person name="Lennon N."/>
            <person name="Letendre F."/>
            <person name="LeVine R."/>
            <person name="Lipovsky A."/>
            <person name="Liu X."/>
            <person name="Liu J."/>
            <person name="Liu S."/>
            <person name="Lokyitsang T."/>
            <person name="Lokyitsang Y."/>
            <person name="Lubonja R."/>
            <person name="Lui A."/>
            <person name="MacDonald P."/>
            <person name="Magnisalis V."/>
            <person name="Maru K."/>
            <person name="Matthews C."/>
            <person name="McCusker W."/>
            <person name="McDonough S."/>
            <person name="Mehta T."/>
            <person name="Meldrim J."/>
            <person name="Meneus L."/>
            <person name="Mihai O."/>
            <person name="Mihalev A."/>
            <person name="Mihova T."/>
            <person name="Mittelman R."/>
            <person name="Mlenga V."/>
            <person name="Montmayeur A."/>
            <person name="Mulrain L."/>
            <person name="Navidi A."/>
            <person name="Naylor J."/>
            <person name="Negash T."/>
            <person name="Nguyen T."/>
            <person name="Nguyen N."/>
            <person name="Nicol R."/>
            <person name="Norbu C."/>
            <person name="Norbu N."/>
            <person name="Novod N."/>
            <person name="O'Neill B."/>
            <person name="Osman S."/>
            <person name="Markiewicz E."/>
            <person name="Oyono O.L."/>
            <person name="Patti C."/>
            <person name="Phunkhang P."/>
            <person name="Pierre F."/>
            <person name="Priest M."/>
            <person name="Raghuraman S."/>
            <person name="Rege F."/>
            <person name="Reyes R."/>
            <person name="Rise C."/>
            <person name="Rogov P."/>
            <person name="Ross K."/>
            <person name="Ryan E."/>
            <person name="Settipalli S."/>
            <person name="Shea T."/>
            <person name="Sherpa N."/>
            <person name="Shi L."/>
            <person name="Shih D."/>
            <person name="Sparrow T."/>
            <person name="Spaulding J."/>
            <person name="Stalker J."/>
            <person name="Stange-Thomann N."/>
            <person name="Stavropoulos S."/>
            <person name="Stone C."/>
            <person name="Strader C."/>
            <person name="Tesfaye S."/>
            <person name="Thomson T."/>
            <person name="Thoulutsang Y."/>
            <person name="Thoulutsang D."/>
            <person name="Topham K."/>
            <person name="Topping I."/>
            <person name="Tsamla T."/>
            <person name="Vassiliev H."/>
            <person name="Vo A."/>
            <person name="Wangchuk T."/>
            <person name="Wangdi T."/>
            <person name="Weiand M."/>
            <person name="Wilkinson J."/>
            <person name="Wilson A."/>
            <person name="Yadav S."/>
            <person name="Young G."/>
            <person name="Yu Q."/>
            <person name="Zembek L."/>
            <person name="Zhong D."/>
            <person name="Zimmer A."/>
            <person name="Zwirko Z."/>
            <person name="Jaffe D.B."/>
            <person name="Alvarez P."/>
            <person name="Brockman W."/>
            <person name="Butler J."/>
            <person name="Chin C."/>
            <person name="Gnerre S."/>
            <person name="Grabherr M."/>
            <person name="Kleber M."/>
            <person name="Mauceli E."/>
            <person name="MacCallum I."/>
        </authorList>
    </citation>
    <scope>NUCLEOTIDE SEQUENCE [LARGE SCALE GENOMIC DNA]</scope>
    <source>
        <strain evidence="8">Tucson 15287-2541.00</strain>
    </source>
</reference>
<keyword evidence="3" id="KW-0964">Secreted</keyword>
<dbReference type="InterPro" id="IPR034763">
    <property type="entry name" value="P14a_insect"/>
</dbReference>
<dbReference type="CDD" id="cd05380">
    <property type="entry name" value="CAP_euk"/>
    <property type="match status" value="1"/>
</dbReference>
<evidence type="ECO:0000313" key="7">
    <source>
        <dbReference type="EMBL" id="EDV94375.1"/>
    </source>
</evidence>
<dbReference type="GO" id="GO:0005576">
    <property type="term" value="C:extracellular region"/>
    <property type="evidence" value="ECO:0007669"/>
    <property type="project" value="UniProtKB-SubCell"/>
</dbReference>
<evidence type="ECO:0000259" key="6">
    <source>
        <dbReference type="SMART" id="SM00198"/>
    </source>
</evidence>
<evidence type="ECO:0000256" key="3">
    <source>
        <dbReference type="ARBA" id="ARBA00022525"/>
    </source>
</evidence>
<name>B4JRI5_DROGR</name>
<evidence type="ECO:0000256" key="4">
    <source>
        <dbReference type="ARBA" id="ARBA00022729"/>
    </source>
</evidence>
<proteinExistence type="inferred from homology"/>
<evidence type="ECO:0000256" key="5">
    <source>
        <dbReference type="SAM" id="SignalP"/>
    </source>
</evidence>
<dbReference type="Gene3D" id="3.40.33.10">
    <property type="entry name" value="CAP"/>
    <property type="match status" value="1"/>
</dbReference>
<dbReference type="AlphaFoldDB" id="B4JRI5"/>
<sequence length="280" mass="31466">MALSIIKNLLILQLIFLHCLARDSGVESVYCKTPHCGLRNLACGNKKNMSSSCMPGAKMISLAPHKTHLLHLINKFRNKAAAGYTRTLFPAGRMARMVWSAELENFAQMYIKKCASDLRPCMASSQFTVIGSIYDGLSYTGKPNLHKVTEITDELLNGWFEDARFVTRQLLLHLTTDFRRPTVRLSVLLMADRNTHVGCSAMRFASGFVNNFHMACAFATDNMRNKPIYKIHAVPGRLCKKRDDTYRNLCAIGEKYNNRHKYQVGEVLPTSVEVLAGSTL</sequence>
<dbReference type="FunCoup" id="B4JRI5">
    <property type="interactions" value="17"/>
</dbReference>
<dbReference type="SMART" id="SM00198">
    <property type="entry name" value="SCP"/>
    <property type="match status" value="1"/>
</dbReference>
<dbReference type="KEGG" id="dgr:6567510"/>
<protein>
    <submittedName>
        <fullName evidence="7">GH20011</fullName>
    </submittedName>
</protein>
<dbReference type="Proteomes" id="UP000001070">
    <property type="component" value="Unassembled WGS sequence"/>
</dbReference>
<dbReference type="OMA" id="NLCAIGE"/>
<gene>
    <name evidence="7" type="primary">Dgri\GH20011</name>
    <name evidence="7" type="ORF">Dgri_GH20011</name>
</gene>
<dbReference type="InterPro" id="IPR035940">
    <property type="entry name" value="CAP_sf"/>
</dbReference>
<evidence type="ECO:0000313" key="8">
    <source>
        <dbReference type="Proteomes" id="UP000001070"/>
    </source>
</evidence>
<comment type="similarity">
    <text evidence="2">Belongs to the CRISP family.</text>
</comment>
<feature type="chain" id="PRO_5002812721" evidence="5">
    <location>
        <begin position="22"/>
        <end position="280"/>
    </location>
</feature>
<dbReference type="PhylomeDB" id="B4JRI5"/>
<evidence type="ECO:0000256" key="1">
    <source>
        <dbReference type="ARBA" id="ARBA00004613"/>
    </source>
</evidence>
<comment type="subcellular location">
    <subcellularLocation>
        <location evidence="1">Secreted</location>
    </subcellularLocation>
</comment>
<keyword evidence="8" id="KW-1185">Reference proteome</keyword>
<feature type="domain" description="SCP" evidence="6">
    <location>
        <begin position="63"/>
        <end position="225"/>
    </location>
</feature>
<dbReference type="EMBL" id="CH916373">
    <property type="protein sequence ID" value="EDV94375.1"/>
    <property type="molecule type" value="Genomic_DNA"/>
</dbReference>